<dbReference type="EMBL" id="CP002630">
    <property type="protein sequence ID" value="AEB10780.1"/>
    <property type="molecule type" value="Genomic_DNA"/>
</dbReference>
<feature type="signal peptide" evidence="1">
    <location>
        <begin position="1"/>
        <end position="19"/>
    </location>
</feature>
<dbReference type="HOGENOM" id="CLU_107503_0_0_0"/>
<accession>F2NNH0</accession>
<dbReference type="STRING" id="869210.Marky_0015"/>
<dbReference type="Proteomes" id="UP000007030">
    <property type="component" value="Chromosome"/>
</dbReference>
<sequence length="218" mass="24136">MGRIGLVLALCLGLGLALAQSAEEVLDRVQATLEAGPWTARVAGRILTPDGSLQEAEMVLKVVPEAEVARVDFIQPDALADNYVVITPEEVYNYLFLTNQVVVYPRERARVEGLGFDFSRANLDELLGRGDVVWRLEGVEPTPEGEAWKLVGTADALELGFAEVGFWALKAEARPYRMVLRNAEGEVVAELDWVEWRRADLTVEALKSFPLDAEVIRK</sequence>
<reference evidence="2 3" key="1">
    <citation type="journal article" date="2012" name="Stand. Genomic Sci.">
        <title>Complete genome sequence of the aerobic, heterotroph Marinithermus hydrothermalis type strain (T1(T)) from a deep-sea hydrothermal vent chimney.</title>
        <authorList>
            <person name="Copeland A."/>
            <person name="Gu W."/>
            <person name="Yasawong M."/>
            <person name="Lapidus A."/>
            <person name="Lucas S."/>
            <person name="Deshpande S."/>
            <person name="Pagani I."/>
            <person name="Tapia R."/>
            <person name="Cheng J.F."/>
            <person name="Goodwin L.A."/>
            <person name="Pitluck S."/>
            <person name="Liolios K."/>
            <person name="Ivanova N."/>
            <person name="Mavromatis K."/>
            <person name="Mikhailova N."/>
            <person name="Pati A."/>
            <person name="Chen A."/>
            <person name="Palaniappan K."/>
            <person name="Land M."/>
            <person name="Pan C."/>
            <person name="Brambilla E.M."/>
            <person name="Rohde M."/>
            <person name="Tindall B.J."/>
            <person name="Sikorski J."/>
            <person name="Goker M."/>
            <person name="Detter J.C."/>
            <person name="Bristow J."/>
            <person name="Eisen J.A."/>
            <person name="Markowitz V."/>
            <person name="Hugenholtz P."/>
            <person name="Kyrpides N.C."/>
            <person name="Klenk H.P."/>
            <person name="Woyke T."/>
        </authorList>
    </citation>
    <scope>NUCLEOTIDE SEQUENCE [LARGE SCALE GENOMIC DNA]</scope>
    <source>
        <strain evidence="3">DSM 14884 / JCM 11576 / T1</strain>
    </source>
</reference>
<dbReference type="CDD" id="cd16324">
    <property type="entry name" value="LolA_fold-like"/>
    <property type="match status" value="1"/>
</dbReference>
<proteinExistence type="predicted"/>
<dbReference type="KEGG" id="mhd:Marky_0015"/>
<evidence type="ECO:0008006" key="4">
    <source>
        <dbReference type="Google" id="ProtNLM"/>
    </source>
</evidence>
<organism evidence="2 3">
    <name type="scientific">Marinithermus hydrothermalis (strain DSM 14884 / JCM 11576 / T1)</name>
    <dbReference type="NCBI Taxonomy" id="869210"/>
    <lineage>
        <taxon>Bacteria</taxon>
        <taxon>Thermotogati</taxon>
        <taxon>Deinococcota</taxon>
        <taxon>Deinococci</taxon>
        <taxon>Thermales</taxon>
        <taxon>Thermaceae</taxon>
        <taxon>Marinithermus</taxon>
    </lineage>
</organism>
<feature type="chain" id="PRO_5003282741" description="Outer membrane lipoprotein carrier protein LolA" evidence="1">
    <location>
        <begin position="20"/>
        <end position="218"/>
    </location>
</feature>
<protein>
    <recommendedName>
        <fullName evidence="4">Outer membrane lipoprotein carrier protein LolA</fullName>
    </recommendedName>
</protein>
<name>F2NNH0_MARHT</name>
<dbReference type="AlphaFoldDB" id="F2NNH0"/>
<evidence type="ECO:0000313" key="3">
    <source>
        <dbReference type="Proteomes" id="UP000007030"/>
    </source>
</evidence>
<keyword evidence="1" id="KW-0732">Signal</keyword>
<evidence type="ECO:0000313" key="2">
    <source>
        <dbReference type="EMBL" id="AEB10780.1"/>
    </source>
</evidence>
<keyword evidence="3" id="KW-1185">Reference proteome</keyword>
<dbReference type="Gene3D" id="2.50.20.10">
    <property type="entry name" value="Lipoprotein localisation LolA/LolB/LppX"/>
    <property type="match status" value="1"/>
</dbReference>
<dbReference type="eggNOG" id="COG2834">
    <property type="taxonomic scope" value="Bacteria"/>
</dbReference>
<evidence type="ECO:0000256" key="1">
    <source>
        <dbReference type="SAM" id="SignalP"/>
    </source>
</evidence>
<gene>
    <name evidence="2" type="ordered locus">Marky_0015</name>
</gene>